<keyword evidence="3 6" id="KW-0812">Transmembrane</keyword>
<dbReference type="Pfam" id="PF00892">
    <property type="entry name" value="EamA"/>
    <property type="match status" value="2"/>
</dbReference>
<feature type="transmembrane region" description="Helical" evidence="6">
    <location>
        <begin position="77"/>
        <end position="98"/>
    </location>
</feature>
<dbReference type="InterPro" id="IPR050638">
    <property type="entry name" value="AA-Vitamin_Transporters"/>
</dbReference>
<feature type="transmembrane region" description="Helical" evidence="6">
    <location>
        <begin position="223"/>
        <end position="247"/>
    </location>
</feature>
<evidence type="ECO:0000256" key="6">
    <source>
        <dbReference type="SAM" id="Phobius"/>
    </source>
</evidence>
<evidence type="ECO:0000256" key="5">
    <source>
        <dbReference type="ARBA" id="ARBA00023136"/>
    </source>
</evidence>
<feature type="transmembrane region" description="Helical" evidence="6">
    <location>
        <begin position="196"/>
        <end position="217"/>
    </location>
</feature>
<feature type="transmembrane region" description="Helical" evidence="6">
    <location>
        <begin position="21"/>
        <end position="38"/>
    </location>
</feature>
<comment type="similarity">
    <text evidence="2">Belongs to the EamA transporter family.</text>
</comment>
<evidence type="ECO:0000256" key="3">
    <source>
        <dbReference type="ARBA" id="ARBA00022692"/>
    </source>
</evidence>
<dbReference type="PANTHER" id="PTHR32322:SF2">
    <property type="entry name" value="EAMA DOMAIN-CONTAINING PROTEIN"/>
    <property type="match status" value="1"/>
</dbReference>
<feature type="transmembrane region" description="Helical" evidence="6">
    <location>
        <begin position="259"/>
        <end position="278"/>
    </location>
</feature>
<organism evidence="8 9">
    <name type="scientific">Modicisalibacter zincidurans</name>
    <dbReference type="NCBI Taxonomy" id="1178777"/>
    <lineage>
        <taxon>Bacteria</taxon>
        <taxon>Pseudomonadati</taxon>
        <taxon>Pseudomonadota</taxon>
        <taxon>Gammaproteobacteria</taxon>
        <taxon>Oceanospirillales</taxon>
        <taxon>Halomonadaceae</taxon>
        <taxon>Modicisalibacter</taxon>
    </lineage>
</organism>
<comment type="caution">
    <text evidence="8">The sequence shown here is derived from an EMBL/GenBank/DDBJ whole genome shotgun (WGS) entry which is preliminary data.</text>
</comment>
<keyword evidence="5 6" id="KW-0472">Membrane</keyword>
<feature type="transmembrane region" description="Helical" evidence="6">
    <location>
        <begin position="284"/>
        <end position="301"/>
    </location>
</feature>
<dbReference type="PANTHER" id="PTHR32322">
    <property type="entry name" value="INNER MEMBRANE TRANSPORTER"/>
    <property type="match status" value="1"/>
</dbReference>
<keyword evidence="9" id="KW-1185">Reference proteome</keyword>
<feature type="transmembrane region" description="Helical" evidence="6">
    <location>
        <begin position="44"/>
        <end position="65"/>
    </location>
</feature>
<proteinExistence type="inferred from homology"/>
<feature type="transmembrane region" description="Helical" evidence="6">
    <location>
        <begin position="135"/>
        <end position="157"/>
    </location>
</feature>
<gene>
    <name evidence="8" type="ORF">GCM10023342_09690</name>
</gene>
<sequence>MSASPSPDARAESPWLKTMPGLFVLLWSTGFIGAKFGLPYAEPFTFLFIRFMLTLAVLLPLVWLLKAYWPHSRVLCAHVAVTGLLVHAVYLGGVFHAIELGLPAGLASLLVGLQPLLTAALALPLLGERLTAGQWLGLLLGLVGITLVLGGKLAPAAGRLFDGFGVGALVSVLASLMAISAGTLYQKRFCTGMPLLTGSVIQYLAAGVALGAGALLLESREVTWTMTFVATLAWLVLGLSVAAILLLMALIRRGAASKVASLFYLVPPLTALEAWWLFDETLGPVALAGMAISLFGVVLVSRGQATPKTRR</sequence>
<accession>A0ABP9R8B9</accession>
<evidence type="ECO:0000313" key="8">
    <source>
        <dbReference type="EMBL" id="GAA5172674.1"/>
    </source>
</evidence>
<dbReference type="Proteomes" id="UP001500074">
    <property type="component" value="Unassembled WGS sequence"/>
</dbReference>
<feature type="domain" description="EamA" evidence="7">
    <location>
        <begin position="170"/>
        <end position="301"/>
    </location>
</feature>
<protein>
    <submittedName>
        <fullName evidence="8">DMT family transporter</fullName>
    </submittedName>
</protein>
<evidence type="ECO:0000313" key="9">
    <source>
        <dbReference type="Proteomes" id="UP001500074"/>
    </source>
</evidence>
<keyword evidence="4 6" id="KW-1133">Transmembrane helix</keyword>
<evidence type="ECO:0000256" key="4">
    <source>
        <dbReference type="ARBA" id="ARBA00022989"/>
    </source>
</evidence>
<comment type="subcellular location">
    <subcellularLocation>
        <location evidence="1">Membrane</location>
        <topology evidence="1">Multi-pass membrane protein</topology>
    </subcellularLocation>
</comment>
<feature type="transmembrane region" description="Helical" evidence="6">
    <location>
        <begin position="163"/>
        <end position="184"/>
    </location>
</feature>
<dbReference type="SUPFAM" id="SSF103481">
    <property type="entry name" value="Multidrug resistance efflux transporter EmrE"/>
    <property type="match status" value="2"/>
</dbReference>
<evidence type="ECO:0000256" key="1">
    <source>
        <dbReference type="ARBA" id="ARBA00004141"/>
    </source>
</evidence>
<evidence type="ECO:0000259" key="7">
    <source>
        <dbReference type="Pfam" id="PF00892"/>
    </source>
</evidence>
<evidence type="ECO:0000256" key="2">
    <source>
        <dbReference type="ARBA" id="ARBA00007362"/>
    </source>
</evidence>
<dbReference type="InterPro" id="IPR000620">
    <property type="entry name" value="EamA_dom"/>
</dbReference>
<feature type="transmembrane region" description="Helical" evidence="6">
    <location>
        <begin position="104"/>
        <end position="123"/>
    </location>
</feature>
<name>A0ABP9R8B9_9GAMM</name>
<dbReference type="RefSeq" id="WP_035575321.1">
    <property type="nucleotide sequence ID" value="NZ_BAABKI010000011.1"/>
</dbReference>
<dbReference type="EMBL" id="BAABKI010000011">
    <property type="protein sequence ID" value="GAA5172674.1"/>
    <property type="molecule type" value="Genomic_DNA"/>
</dbReference>
<feature type="domain" description="EamA" evidence="7">
    <location>
        <begin position="23"/>
        <end position="149"/>
    </location>
</feature>
<reference evidence="9" key="1">
    <citation type="journal article" date="2019" name="Int. J. Syst. Evol. Microbiol.">
        <title>The Global Catalogue of Microorganisms (GCM) 10K type strain sequencing project: providing services to taxonomists for standard genome sequencing and annotation.</title>
        <authorList>
            <consortium name="The Broad Institute Genomics Platform"/>
            <consortium name="The Broad Institute Genome Sequencing Center for Infectious Disease"/>
            <person name="Wu L."/>
            <person name="Ma J."/>
        </authorList>
    </citation>
    <scope>NUCLEOTIDE SEQUENCE [LARGE SCALE GENOMIC DNA]</scope>
    <source>
        <strain evidence="9">JCM 18472</strain>
    </source>
</reference>
<dbReference type="InterPro" id="IPR037185">
    <property type="entry name" value="EmrE-like"/>
</dbReference>